<accession>A0A939DND9</accession>
<proteinExistence type="predicted"/>
<sequence length="146" mass="17161">MQRDFLCPPHRAWLSANPDFVMSHFNRWWSAAQCFRYQEQWEQALPFLGCAFETIELLLKQPRAQDRMWVVQLTATAILLADTFSKLHRNEEGWQVIHRTRDLLTELVQRHRDLWQTCQKCLKTLKEASLSNLQGALAERVSGGLH</sequence>
<protein>
    <submittedName>
        <fullName evidence="1">Uncharacterized protein</fullName>
    </submittedName>
</protein>
<dbReference type="EMBL" id="JAFKCV010000005">
    <property type="protein sequence ID" value="MBN7825832.1"/>
    <property type="molecule type" value="Genomic_DNA"/>
</dbReference>
<comment type="caution">
    <text evidence="1">The sequence shown here is derived from an EMBL/GenBank/DDBJ whole genome shotgun (WGS) entry which is preliminary data.</text>
</comment>
<organism evidence="1 2">
    <name type="scientific">Bowmanella dokdonensis</name>
    <dbReference type="NCBI Taxonomy" id="751969"/>
    <lineage>
        <taxon>Bacteria</taxon>
        <taxon>Pseudomonadati</taxon>
        <taxon>Pseudomonadota</taxon>
        <taxon>Gammaproteobacteria</taxon>
        <taxon>Alteromonadales</taxon>
        <taxon>Alteromonadaceae</taxon>
        <taxon>Bowmanella</taxon>
    </lineage>
</organism>
<keyword evidence="2" id="KW-1185">Reference proteome</keyword>
<dbReference type="RefSeq" id="WP_206573938.1">
    <property type="nucleotide sequence ID" value="NZ_JAFKCV010000005.1"/>
</dbReference>
<name>A0A939DND9_9ALTE</name>
<evidence type="ECO:0000313" key="2">
    <source>
        <dbReference type="Proteomes" id="UP000664654"/>
    </source>
</evidence>
<gene>
    <name evidence="1" type="ORF">J0A66_11400</name>
</gene>
<dbReference type="AlphaFoldDB" id="A0A939DND9"/>
<dbReference type="Proteomes" id="UP000664654">
    <property type="component" value="Unassembled WGS sequence"/>
</dbReference>
<evidence type="ECO:0000313" key="1">
    <source>
        <dbReference type="EMBL" id="MBN7825832.1"/>
    </source>
</evidence>
<reference evidence="1" key="1">
    <citation type="submission" date="2021-03" db="EMBL/GenBank/DDBJ databases">
        <title>novel species isolated from a fishpond in China.</title>
        <authorList>
            <person name="Lu H."/>
            <person name="Cai Z."/>
        </authorList>
    </citation>
    <scope>NUCLEOTIDE SEQUENCE</scope>
    <source>
        <strain evidence="1">JCM 30855</strain>
    </source>
</reference>